<evidence type="ECO:0000313" key="1">
    <source>
        <dbReference type="EMBL" id="KAG5582292.1"/>
    </source>
</evidence>
<sequence>MQFNVHNAYPDLKLNDNNVDNHQISMPRVGLHGRMKHKFALDSSNKCEFVKYLKQGLENITNEEGIYHSY</sequence>
<proteinExistence type="predicted"/>
<gene>
    <name evidence="1" type="ORF">H5410_052919</name>
</gene>
<comment type="caution">
    <text evidence="1">The sequence shown here is derived from an EMBL/GenBank/DDBJ whole genome shotgun (WGS) entry which is preliminary data.</text>
</comment>
<dbReference type="AlphaFoldDB" id="A0A9J5X4S5"/>
<name>A0A9J5X4S5_SOLCO</name>
<keyword evidence="2" id="KW-1185">Reference proteome</keyword>
<organism evidence="1 2">
    <name type="scientific">Solanum commersonii</name>
    <name type="common">Commerson's wild potato</name>
    <name type="synonym">Commerson's nightshade</name>
    <dbReference type="NCBI Taxonomy" id="4109"/>
    <lineage>
        <taxon>Eukaryota</taxon>
        <taxon>Viridiplantae</taxon>
        <taxon>Streptophyta</taxon>
        <taxon>Embryophyta</taxon>
        <taxon>Tracheophyta</taxon>
        <taxon>Spermatophyta</taxon>
        <taxon>Magnoliopsida</taxon>
        <taxon>eudicotyledons</taxon>
        <taxon>Gunneridae</taxon>
        <taxon>Pentapetalae</taxon>
        <taxon>asterids</taxon>
        <taxon>lamiids</taxon>
        <taxon>Solanales</taxon>
        <taxon>Solanaceae</taxon>
        <taxon>Solanoideae</taxon>
        <taxon>Solaneae</taxon>
        <taxon>Solanum</taxon>
    </lineage>
</organism>
<accession>A0A9J5X4S5</accession>
<protein>
    <submittedName>
        <fullName evidence="1">Uncharacterized protein</fullName>
    </submittedName>
</protein>
<dbReference type="Proteomes" id="UP000824120">
    <property type="component" value="Chromosome 10"/>
</dbReference>
<reference evidence="1 2" key="1">
    <citation type="submission" date="2020-09" db="EMBL/GenBank/DDBJ databases">
        <title>De no assembly of potato wild relative species, Solanum commersonii.</title>
        <authorList>
            <person name="Cho K."/>
        </authorList>
    </citation>
    <scope>NUCLEOTIDE SEQUENCE [LARGE SCALE GENOMIC DNA]</scope>
    <source>
        <strain evidence="1">LZ3.2</strain>
        <tissue evidence="1">Leaf</tissue>
    </source>
</reference>
<dbReference type="EMBL" id="JACXVP010000010">
    <property type="protein sequence ID" value="KAG5582292.1"/>
    <property type="molecule type" value="Genomic_DNA"/>
</dbReference>
<evidence type="ECO:0000313" key="2">
    <source>
        <dbReference type="Proteomes" id="UP000824120"/>
    </source>
</evidence>